<dbReference type="eggNOG" id="COG1639">
    <property type="taxonomic scope" value="Bacteria"/>
</dbReference>
<keyword evidence="2" id="KW-0378">Hydrolase</keyword>
<dbReference type="PROSITE" id="PS51833">
    <property type="entry name" value="HDOD"/>
    <property type="match status" value="1"/>
</dbReference>
<dbReference type="InterPro" id="IPR052340">
    <property type="entry name" value="RNase_Y/CdgJ"/>
</dbReference>
<dbReference type="RefSeq" id="WP_013292727.1">
    <property type="nucleotide sequence ID" value="NC_014394.1"/>
</dbReference>
<dbReference type="Gene3D" id="1.10.3210.10">
    <property type="entry name" value="Hypothetical protein af1432"/>
    <property type="match status" value="1"/>
</dbReference>
<sequence>MNLAYPISQEEVVRLCQQLPSFPLIISKILADITDTETNLNELVSYIEQDPVIAARVLSLANRAGSRARNQPEIKDLCTAISLIGAGNIREMALVSCITNFADNSLRGQISENFWRHSVAVAVCTQELTRQIDTSRITSESALVAGLLHDIGKLWLFSFHTEIYQEVWLDARRRQVGIEDAEQAAFGVDHAVIGAWISQYWGLPDSISHAIKHHHAPEHHCSDPLVALLHVGEVMTNALDLDGGQENRVTFISAAACEKLGLIWGCAARPDFISLFGRITARARHASTLFS</sequence>
<dbReference type="Proteomes" id="UP000001235">
    <property type="component" value="Chromosome"/>
</dbReference>
<keyword evidence="3" id="KW-1185">Reference proteome</keyword>
<dbReference type="SMART" id="SM00471">
    <property type="entry name" value="HDc"/>
    <property type="match status" value="1"/>
</dbReference>
<dbReference type="STRING" id="395494.Galf_0750"/>
<dbReference type="KEGG" id="gca:Galf_0750"/>
<evidence type="ECO:0000259" key="1">
    <source>
        <dbReference type="PROSITE" id="PS51833"/>
    </source>
</evidence>
<dbReference type="Pfam" id="PF08668">
    <property type="entry name" value="HDOD"/>
    <property type="match status" value="1"/>
</dbReference>
<dbReference type="PANTHER" id="PTHR33525:SF3">
    <property type="entry name" value="RIBONUCLEASE Y"/>
    <property type="match status" value="1"/>
</dbReference>
<gene>
    <name evidence="2" type="ordered locus">Galf_0750</name>
</gene>
<dbReference type="AlphaFoldDB" id="D9SDM9"/>
<dbReference type="PANTHER" id="PTHR33525">
    <property type="match status" value="1"/>
</dbReference>
<dbReference type="InterPro" id="IPR006675">
    <property type="entry name" value="HDIG_dom"/>
</dbReference>
<dbReference type="InterPro" id="IPR013976">
    <property type="entry name" value="HDOD"/>
</dbReference>
<evidence type="ECO:0000313" key="2">
    <source>
        <dbReference type="EMBL" id="ADL54786.1"/>
    </source>
</evidence>
<feature type="domain" description="HDOD" evidence="1">
    <location>
        <begin position="19"/>
        <end position="217"/>
    </location>
</feature>
<dbReference type="EMBL" id="CP002159">
    <property type="protein sequence ID" value="ADL54786.1"/>
    <property type="molecule type" value="Genomic_DNA"/>
</dbReference>
<accession>D9SDM9</accession>
<protein>
    <submittedName>
        <fullName evidence="2">Metal dependent phosphohydrolase</fullName>
    </submittedName>
</protein>
<dbReference type="HOGENOM" id="CLU_048246_4_0_4"/>
<dbReference type="GO" id="GO:0016787">
    <property type="term" value="F:hydrolase activity"/>
    <property type="evidence" value="ECO:0007669"/>
    <property type="project" value="UniProtKB-KW"/>
</dbReference>
<evidence type="ECO:0000313" key="3">
    <source>
        <dbReference type="Proteomes" id="UP000001235"/>
    </source>
</evidence>
<organism evidence="2 3">
    <name type="scientific">Gallionella capsiferriformans (strain ES-2)</name>
    <name type="common">Gallionella ferruginea capsiferriformans (strain ES-2)</name>
    <dbReference type="NCBI Taxonomy" id="395494"/>
    <lineage>
        <taxon>Bacteria</taxon>
        <taxon>Pseudomonadati</taxon>
        <taxon>Pseudomonadota</taxon>
        <taxon>Betaproteobacteria</taxon>
        <taxon>Nitrosomonadales</taxon>
        <taxon>Gallionellaceae</taxon>
        <taxon>Gallionella</taxon>
    </lineage>
</organism>
<dbReference type="OrthoDB" id="9797768at2"/>
<dbReference type="InterPro" id="IPR003607">
    <property type="entry name" value="HD/PDEase_dom"/>
</dbReference>
<proteinExistence type="predicted"/>
<name>D9SDM9_GALCS</name>
<reference evidence="2 3" key="1">
    <citation type="submission" date="2010-08" db="EMBL/GenBank/DDBJ databases">
        <title>Complete sequence of Gallionella capsiferriformans ES-2.</title>
        <authorList>
            <consortium name="US DOE Joint Genome Institute"/>
            <person name="Lucas S."/>
            <person name="Copeland A."/>
            <person name="Lapidus A."/>
            <person name="Cheng J.-F."/>
            <person name="Bruce D."/>
            <person name="Goodwin L."/>
            <person name="Pitluck S."/>
            <person name="Chertkov O."/>
            <person name="Davenport K.W."/>
            <person name="Detter J.C."/>
            <person name="Han C."/>
            <person name="Tapia R."/>
            <person name="Land M."/>
            <person name="Hauser L."/>
            <person name="Chang Y.-J."/>
            <person name="Jeffries C."/>
            <person name="Kyrpides N."/>
            <person name="Ivanova N."/>
            <person name="Mikhailova N."/>
            <person name="Shelobolina E.S."/>
            <person name="Picardal F."/>
            <person name="Roden E."/>
            <person name="Emerson D."/>
            <person name="Woyke T."/>
        </authorList>
    </citation>
    <scope>NUCLEOTIDE SEQUENCE [LARGE SCALE GENOMIC DNA]</scope>
    <source>
        <strain evidence="2 3">ES-2</strain>
    </source>
</reference>
<dbReference type="SUPFAM" id="SSF109604">
    <property type="entry name" value="HD-domain/PDEase-like"/>
    <property type="match status" value="1"/>
</dbReference>
<dbReference type="NCBIfam" id="TIGR00277">
    <property type="entry name" value="HDIG"/>
    <property type="match status" value="1"/>
</dbReference>